<protein>
    <recommendedName>
        <fullName evidence="3">Phage baseplate protein</fullName>
    </recommendedName>
</protein>
<accession>A0ABT5JY91</accession>
<gene>
    <name evidence="1" type="ORF">OIK44_05360</name>
</gene>
<name>A0ABT5JY91_9BURK</name>
<dbReference type="Proteomes" id="UP001221208">
    <property type="component" value="Unassembled WGS sequence"/>
</dbReference>
<sequence length="251" mass="27220">MQMPTAKDLLLAWEGGLEQSPTRRAVAMLAAAMPRAAAGHLAALPVGARDARLFRLRRALFGETMAALAQCPVCGERLDVTFSIDDVCGPAGMHDDDDDERDATVHQLHSGGYDIHFRVPNSADLLSLSFADDGAVPQLALLRRCVSAVLRGGAAVPLEALPAPALAAIAEAMAVADPQARIELALDCPACGHAWRNLLDIAEFLWRELDAWAQRMLHDVHTLARAYGWSEADILALPARRRDMYLDMVRL</sequence>
<organism evidence="1 2">
    <name type="scientific">Janthinobacterium fluminis</name>
    <dbReference type="NCBI Taxonomy" id="2987524"/>
    <lineage>
        <taxon>Bacteria</taxon>
        <taxon>Pseudomonadati</taxon>
        <taxon>Pseudomonadota</taxon>
        <taxon>Betaproteobacteria</taxon>
        <taxon>Burkholderiales</taxon>
        <taxon>Oxalobacteraceae</taxon>
        <taxon>Janthinobacterium</taxon>
    </lineage>
</organism>
<dbReference type="RefSeq" id="WP_273669666.1">
    <property type="nucleotide sequence ID" value="NZ_JAQQXR010000001.1"/>
</dbReference>
<dbReference type="EMBL" id="JAQQXR010000001">
    <property type="protein sequence ID" value="MDC8757016.1"/>
    <property type="molecule type" value="Genomic_DNA"/>
</dbReference>
<comment type="caution">
    <text evidence="1">The sequence shown here is derived from an EMBL/GenBank/DDBJ whole genome shotgun (WGS) entry which is preliminary data.</text>
</comment>
<evidence type="ECO:0000313" key="1">
    <source>
        <dbReference type="EMBL" id="MDC8757016.1"/>
    </source>
</evidence>
<proteinExistence type="predicted"/>
<dbReference type="InterPro" id="IPR024364">
    <property type="entry name" value="Baseplate_phage_T4-like"/>
</dbReference>
<evidence type="ECO:0008006" key="3">
    <source>
        <dbReference type="Google" id="ProtNLM"/>
    </source>
</evidence>
<dbReference type="Pfam" id="PF12322">
    <property type="entry name" value="T4_baseplate"/>
    <property type="match status" value="1"/>
</dbReference>
<evidence type="ECO:0000313" key="2">
    <source>
        <dbReference type="Proteomes" id="UP001221208"/>
    </source>
</evidence>
<reference evidence="1 2" key="1">
    <citation type="submission" date="2022-10" db="EMBL/GenBank/DDBJ databases">
        <title>Janthinobacterium sp. hw3 Genome sequencing.</title>
        <authorList>
            <person name="Park S."/>
        </authorList>
    </citation>
    <scope>NUCLEOTIDE SEQUENCE [LARGE SCALE GENOMIC DNA]</scope>
    <source>
        <strain evidence="2">hw3</strain>
    </source>
</reference>
<keyword evidence="2" id="KW-1185">Reference proteome</keyword>